<name>X1DNW3_9ZZZZ</name>
<comment type="caution">
    <text evidence="1">The sequence shown here is derived from an EMBL/GenBank/DDBJ whole genome shotgun (WGS) entry which is preliminary data.</text>
</comment>
<sequence length="84" mass="9767">MDFNTFLEKCQSEPTVSDFESYLAYCIFEKKSAETSGKDEVTVEMYSFVRDQAFERRDEQAARLLYDLAGVSSWKEGEWEGALR</sequence>
<protein>
    <submittedName>
        <fullName evidence="1">Uncharacterized protein</fullName>
    </submittedName>
</protein>
<proteinExistence type="predicted"/>
<evidence type="ECO:0000313" key="1">
    <source>
        <dbReference type="EMBL" id="GAH09935.1"/>
    </source>
</evidence>
<gene>
    <name evidence="1" type="ORF">S01H4_59627</name>
</gene>
<accession>X1DNW3</accession>
<reference evidence="1" key="1">
    <citation type="journal article" date="2014" name="Front. Microbiol.">
        <title>High frequency of phylogenetically diverse reductive dehalogenase-homologous genes in deep subseafloor sedimentary metagenomes.</title>
        <authorList>
            <person name="Kawai M."/>
            <person name="Futagami T."/>
            <person name="Toyoda A."/>
            <person name="Takaki Y."/>
            <person name="Nishi S."/>
            <person name="Hori S."/>
            <person name="Arai W."/>
            <person name="Tsubouchi T."/>
            <person name="Morono Y."/>
            <person name="Uchiyama I."/>
            <person name="Ito T."/>
            <person name="Fujiyama A."/>
            <person name="Inagaki F."/>
            <person name="Takami H."/>
        </authorList>
    </citation>
    <scope>NUCLEOTIDE SEQUENCE</scope>
    <source>
        <strain evidence="1">Expedition CK06-06</strain>
    </source>
</reference>
<dbReference type="AlphaFoldDB" id="X1DNW3"/>
<dbReference type="EMBL" id="BART01035000">
    <property type="protein sequence ID" value="GAH09935.1"/>
    <property type="molecule type" value="Genomic_DNA"/>
</dbReference>
<organism evidence="1">
    <name type="scientific">marine sediment metagenome</name>
    <dbReference type="NCBI Taxonomy" id="412755"/>
    <lineage>
        <taxon>unclassified sequences</taxon>
        <taxon>metagenomes</taxon>
        <taxon>ecological metagenomes</taxon>
    </lineage>
</organism>